<protein>
    <recommendedName>
        <fullName evidence="4">Tetratricopeptide repeat protein</fullName>
    </recommendedName>
</protein>
<evidence type="ECO:0000313" key="3">
    <source>
        <dbReference type="Proteomes" id="UP001269061"/>
    </source>
</evidence>
<dbReference type="PROSITE" id="PS50005">
    <property type="entry name" value="TPR"/>
    <property type="match status" value="1"/>
</dbReference>
<dbReference type="RefSeq" id="WP_115872498.1">
    <property type="nucleotide sequence ID" value="NZ_JARQAV010000006.1"/>
</dbReference>
<gene>
    <name evidence="2" type="ORF">P7H46_08100</name>
</gene>
<dbReference type="InterPro" id="IPR019734">
    <property type="entry name" value="TPR_rpt"/>
</dbReference>
<accession>A0ABU3FIA2</accession>
<proteinExistence type="predicted"/>
<organism evidence="2 3">
    <name type="scientific">Enterococcus pseudoavium</name>
    <dbReference type="NCBI Taxonomy" id="44007"/>
    <lineage>
        <taxon>Bacteria</taxon>
        <taxon>Bacillati</taxon>
        <taxon>Bacillota</taxon>
        <taxon>Bacilli</taxon>
        <taxon>Lactobacillales</taxon>
        <taxon>Enterococcaceae</taxon>
        <taxon>Enterococcus</taxon>
    </lineage>
</organism>
<dbReference type="Gene3D" id="1.25.40.10">
    <property type="entry name" value="Tetratricopeptide repeat domain"/>
    <property type="match status" value="1"/>
</dbReference>
<feature type="repeat" description="TPR" evidence="1">
    <location>
        <begin position="10"/>
        <end position="43"/>
    </location>
</feature>
<name>A0ABU3FIA2_9ENTE</name>
<keyword evidence="1" id="KW-0802">TPR repeat</keyword>
<evidence type="ECO:0008006" key="4">
    <source>
        <dbReference type="Google" id="ProtNLM"/>
    </source>
</evidence>
<dbReference type="SUPFAM" id="SSF48452">
    <property type="entry name" value="TPR-like"/>
    <property type="match status" value="1"/>
</dbReference>
<evidence type="ECO:0000313" key="2">
    <source>
        <dbReference type="EMBL" id="MDT2770795.1"/>
    </source>
</evidence>
<dbReference type="InterPro" id="IPR011990">
    <property type="entry name" value="TPR-like_helical_dom_sf"/>
</dbReference>
<evidence type="ECO:0000256" key="1">
    <source>
        <dbReference type="PROSITE-ProRule" id="PRU00339"/>
    </source>
</evidence>
<dbReference type="Proteomes" id="UP001269061">
    <property type="component" value="Unassembled WGS sequence"/>
</dbReference>
<sequence length="307" mass="35638">MKPIEFPNNANYYLALAEEAFSEGNQQQALENYKQAYQLEPSAKLNRLIASLAIEQGDFSGAATYAEEAADSYLETLETMELYLQIQLYGQRFFPAREFLWRAQKVKLLTEEQKNRWEMRIADQEAFYQKQQQAQINQLETELAMLPLLEPMEQLVLVRKIRELPANQLRARAEKLMVDPNVAPLVRSYLFESLARLGFNEKVRYLTIQAEIIELSPASAGFDDRLLLAIEEALTLRLRDQDPILLSNLLEQVKVELAFLYPLQSSFMDPEAWTASYLAEYLDIPEPLNDKIETIREKIKQLMFAYH</sequence>
<comment type="caution">
    <text evidence="2">The sequence shown here is derived from an EMBL/GenBank/DDBJ whole genome shotgun (WGS) entry which is preliminary data.</text>
</comment>
<reference evidence="2 3" key="1">
    <citation type="submission" date="2023-03" db="EMBL/GenBank/DDBJ databases">
        <authorList>
            <person name="Shen W."/>
            <person name="Cai J."/>
        </authorList>
    </citation>
    <scope>NUCLEOTIDE SEQUENCE [LARGE SCALE GENOMIC DNA]</scope>
    <source>
        <strain evidence="2 3">Y59</strain>
    </source>
</reference>
<keyword evidence="3" id="KW-1185">Reference proteome</keyword>
<dbReference type="EMBL" id="JARQAZ010000006">
    <property type="protein sequence ID" value="MDT2770795.1"/>
    <property type="molecule type" value="Genomic_DNA"/>
</dbReference>